<organism evidence="1 2">
    <name type="scientific">Trichonephila clavipes</name>
    <name type="common">Golden silk orbweaver</name>
    <name type="synonym">Nephila clavipes</name>
    <dbReference type="NCBI Taxonomy" id="2585209"/>
    <lineage>
        <taxon>Eukaryota</taxon>
        <taxon>Metazoa</taxon>
        <taxon>Ecdysozoa</taxon>
        <taxon>Arthropoda</taxon>
        <taxon>Chelicerata</taxon>
        <taxon>Arachnida</taxon>
        <taxon>Araneae</taxon>
        <taxon>Araneomorphae</taxon>
        <taxon>Entelegynae</taxon>
        <taxon>Araneoidea</taxon>
        <taxon>Nephilidae</taxon>
        <taxon>Trichonephila</taxon>
    </lineage>
</organism>
<sequence>MQYLKDTCQFETPNFPSPLQFFPIGGSTFHSAPFAVVSMSLLMNWTVPLQWISSHVGIPSNERADQKDKQVAVSSQPEVPLTLRRAKSLITTCFDKCTSTAEETKSLRKPWETLAIVGHIPKFPEKNDAFFLTNEDCGCPVVKVSYHGRNVMSLSPLPLKTRHVGQRCTLNLSRAETSSRWCGVVVRREGCELRCRLRHLTVFQNYVVRGQKALVQLNSVTLIFTHSFLTTGHDFRGVYLYWLRLDADEACLPALRWCMDER</sequence>
<keyword evidence="2" id="KW-1185">Reference proteome</keyword>
<evidence type="ECO:0000313" key="2">
    <source>
        <dbReference type="Proteomes" id="UP000887159"/>
    </source>
</evidence>
<protein>
    <submittedName>
        <fullName evidence="1">Uncharacterized protein</fullName>
    </submittedName>
</protein>
<name>A0A8X6R3W2_TRICX</name>
<proteinExistence type="predicted"/>
<gene>
    <name evidence="1" type="primary">NCL1_29385</name>
    <name evidence="1" type="ORF">TNCV_4374061</name>
</gene>
<dbReference type="EMBL" id="BMAU01021040">
    <property type="protein sequence ID" value="GFX87941.1"/>
    <property type="molecule type" value="Genomic_DNA"/>
</dbReference>
<accession>A0A8X6R3W2</accession>
<dbReference type="AlphaFoldDB" id="A0A8X6R3W2"/>
<evidence type="ECO:0000313" key="1">
    <source>
        <dbReference type="EMBL" id="GFX87941.1"/>
    </source>
</evidence>
<dbReference type="Proteomes" id="UP000887159">
    <property type="component" value="Unassembled WGS sequence"/>
</dbReference>
<comment type="caution">
    <text evidence="1">The sequence shown here is derived from an EMBL/GenBank/DDBJ whole genome shotgun (WGS) entry which is preliminary data.</text>
</comment>
<reference evidence="1" key="1">
    <citation type="submission" date="2020-08" db="EMBL/GenBank/DDBJ databases">
        <title>Multicomponent nature underlies the extraordinary mechanical properties of spider dragline silk.</title>
        <authorList>
            <person name="Kono N."/>
            <person name="Nakamura H."/>
            <person name="Mori M."/>
            <person name="Yoshida Y."/>
            <person name="Ohtoshi R."/>
            <person name="Malay A.D."/>
            <person name="Moran D.A.P."/>
            <person name="Tomita M."/>
            <person name="Numata K."/>
            <person name="Arakawa K."/>
        </authorList>
    </citation>
    <scope>NUCLEOTIDE SEQUENCE</scope>
</reference>